<evidence type="ECO:0000256" key="1">
    <source>
        <dbReference type="SAM" id="Phobius"/>
    </source>
</evidence>
<proteinExistence type="predicted"/>
<dbReference type="Pfam" id="PF07811">
    <property type="entry name" value="TadE"/>
    <property type="match status" value="1"/>
</dbReference>
<dbReference type="KEGG" id="cpis:HS961_15360"/>
<sequence>MKQPCLRLPTRRSLQQQRGVAAIEFALIAVFMVVMLLGVTVYWRAFQAQQSLTRAAGDGARAILGVLAAGVSDPCHPSKGTANRATIQLRVTQSVRSSLERSDIPGTVADQLTVGAIQWQAACPSTGTGSASFELRYQLAPLFGTQGEWVTEPRQLYEKSVVHFASLL</sequence>
<name>A0A7G5EJC9_9BURK</name>
<evidence type="ECO:0000259" key="2">
    <source>
        <dbReference type="Pfam" id="PF07811"/>
    </source>
</evidence>
<keyword evidence="4" id="KW-1185">Reference proteome</keyword>
<dbReference type="RefSeq" id="WP_182323431.1">
    <property type="nucleotide sequence ID" value="NZ_CP058554.1"/>
</dbReference>
<evidence type="ECO:0000313" key="4">
    <source>
        <dbReference type="Proteomes" id="UP000515240"/>
    </source>
</evidence>
<dbReference type="Proteomes" id="UP000515240">
    <property type="component" value="Chromosome"/>
</dbReference>
<keyword evidence="1" id="KW-1133">Transmembrane helix</keyword>
<feature type="domain" description="TadE-like" evidence="2">
    <location>
        <begin position="19"/>
        <end position="61"/>
    </location>
</feature>
<keyword evidence="1" id="KW-0812">Transmembrane</keyword>
<dbReference type="InterPro" id="IPR012495">
    <property type="entry name" value="TadE-like_dom"/>
</dbReference>
<organism evidence="3 4">
    <name type="scientific">Comamonas piscis</name>
    <dbReference type="NCBI Taxonomy" id="1562974"/>
    <lineage>
        <taxon>Bacteria</taxon>
        <taxon>Pseudomonadati</taxon>
        <taxon>Pseudomonadota</taxon>
        <taxon>Betaproteobacteria</taxon>
        <taxon>Burkholderiales</taxon>
        <taxon>Comamonadaceae</taxon>
        <taxon>Comamonas</taxon>
    </lineage>
</organism>
<dbReference type="EMBL" id="CP058554">
    <property type="protein sequence ID" value="QMV74104.1"/>
    <property type="molecule type" value="Genomic_DNA"/>
</dbReference>
<reference evidence="3 4" key="1">
    <citation type="journal article" date="2020" name="G3 (Bethesda)">
        <title>CeMbio - The Caenorhabditis elegans Microbiome Resource.</title>
        <authorList>
            <person name="Dirksen P."/>
            <person name="Assie A."/>
            <person name="Zimmermann J."/>
            <person name="Zhang F."/>
            <person name="Tietje A.M."/>
            <person name="Marsh S.A."/>
            <person name="Felix M.A."/>
            <person name="Shapira M."/>
            <person name="Kaleta C."/>
            <person name="Schulenburg H."/>
            <person name="Samuel B."/>
        </authorList>
    </citation>
    <scope>NUCLEOTIDE SEQUENCE [LARGE SCALE GENOMIC DNA]</scope>
    <source>
        <strain evidence="3 4">BIGb0172</strain>
    </source>
</reference>
<protein>
    <submittedName>
        <fullName evidence="3">Pilus assembly protein</fullName>
    </submittedName>
</protein>
<accession>A0A7G5EJC9</accession>
<gene>
    <name evidence="3" type="ORF">HS961_15360</name>
</gene>
<feature type="transmembrane region" description="Helical" evidence="1">
    <location>
        <begin position="21"/>
        <end position="43"/>
    </location>
</feature>
<evidence type="ECO:0000313" key="3">
    <source>
        <dbReference type="EMBL" id="QMV74104.1"/>
    </source>
</evidence>
<keyword evidence="1" id="KW-0472">Membrane</keyword>
<dbReference type="AlphaFoldDB" id="A0A7G5EJC9"/>